<organism evidence="4 5">
    <name type="scientific">Aphanomyces stellatus</name>
    <dbReference type="NCBI Taxonomy" id="120398"/>
    <lineage>
        <taxon>Eukaryota</taxon>
        <taxon>Sar</taxon>
        <taxon>Stramenopiles</taxon>
        <taxon>Oomycota</taxon>
        <taxon>Saprolegniomycetes</taxon>
        <taxon>Saprolegniales</taxon>
        <taxon>Verrucalvaceae</taxon>
        <taxon>Aphanomyces</taxon>
    </lineage>
</organism>
<dbReference type="AlphaFoldDB" id="A0A485LFE9"/>
<gene>
    <name evidence="4" type="primary">Aste57867_18848</name>
    <name evidence="3" type="ORF">As57867_018784</name>
    <name evidence="4" type="ORF">ASTE57867_18848</name>
</gene>
<name>A0A485LFE9_9STRA</name>
<dbReference type="EMBL" id="VJMH01006415">
    <property type="protein sequence ID" value="KAF0689737.1"/>
    <property type="molecule type" value="Genomic_DNA"/>
</dbReference>
<dbReference type="InterPro" id="IPR025424">
    <property type="entry name" value="YrhK_domain"/>
</dbReference>
<sequence length="256" mass="27848">MSHHPPSTPIEAAYATVDAPAPTHTIGQIADYLVVGTSCFNYFAGGWLFLIGSILFYPRYTNLYDIAGEGPLIGGWLFLFGCVGFLIGSLIEVKNNRNAHKEGADWLRFIPITTSVSNVIGSILFVYGGVYFLPSYYAENPSLGCYLFIAGCTVFSFAIFVDVPRMIRANQPIFGLWTAVAVFNMAGNILFIVGSYYFLPKFLFVEDVDAAADNLVYSTNIFVVGSITFIIAPLAQLAVLVHEYVVSAAAGKVVDV</sequence>
<dbReference type="Pfam" id="PF14145">
    <property type="entry name" value="YrhK"/>
    <property type="match status" value="2"/>
</dbReference>
<feature type="domain" description="YrhK" evidence="2">
    <location>
        <begin position="180"/>
        <end position="238"/>
    </location>
</feature>
<feature type="domain" description="YrhK" evidence="2">
    <location>
        <begin position="38"/>
        <end position="93"/>
    </location>
</feature>
<feature type="transmembrane region" description="Helical" evidence="1">
    <location>
        <begin position="39"/>
        <end position="60"/>
    </location>
</feature>
<proteinExistence type="predicted"/>
<dbReference type="OrthoDB" id="369339at2759"/>
<evidence type="ECO:0000313" key="5">
    <source>
        <dbReference type="Proteomes" id="UP000332933"/>
    </source>
</evidence>
<reference evidence="3" key="2">
    <citation type="submission" date="2019-06" db="EMBL/GenBank/DDBJ databases">
        <title>Genomics analysis of Aphanomyces spp. identifies a new class of oomycete effector associated with host adaptation.</title>
        <authorList>
            <person name="Gaulin E."/>
        </authorList>
    </citation>
    <scope>NUCLEOTIDE SEQUENCE</scope>
    <source>
        <strain evidence="3">CBS 578.67</strain>
    </source>
</reference>
<feature type="transmembrane region" description="Helical" evidence="1">
    <location>
        <begin position="219"/>
        <end position="241"/>
    </location>
</feature>
<evidence type="ECO:0000259" key="2">
    <source>
        <dbReference type="Pfam" id="PF14145"/>
    </source>
</evidence>
<feature type="transmembrane region" description="Helical" evidence="1">
    <location>
        <begin position="143"/>
        <end position="161"/>
    </location>
</feature>
<keyword evidence="1" id="KW-0472">Membrane</keyword>
<protein>
    <submittedName>
        <fullName evidence="4">Aste57867_18848 protein</fullName>
    </submittedName>
</protein>
<accession>A0A485LFE9</accession>
<evidence type="ECO:0000313" key="4">
    <source>
        <dbReference type="EMBL" id="VFT95582.1"/>
    </source>
</evidence>
<keyword evidence="1" id="KW-0812">Transmembrane</keyword>
<keyword evidence="1" id="KW-1133">Transmembrane helix</keyword>
<dbReference type="EMBL" id="CAADRA010006436">
    <property type="protein sequence ID" value="VFT95582.1"/>
    <property type="molecule type" value="Genomic_DNA"/>
</dbReference>
<evidence type="ECO:0000313" key="3">
    <source>
        <dbReference type="EMBL" id="KAF0689737.1"/>
    </source>
</evidence>
<dbReference type="Proteomes" id="UP000332933">
    <property type="component" value="Unassembled WGS sequence"/>
</dbReference>
<keyword evidence="5" id="KW-1185">Reference proteome</keyword>
<feature type="transmembrane region" description="Helical" evidence="1">
    <location>
        <begin position="112"/>
        <end position="137"/>
    </location>
</feature>
<reference evidence="4 5" key="1">
    <citation type="submission" date="2019-03" db="EMBL/GenBank/DDBJ databases">
        <authorList>
            <person name="Gaulin E."/>
            <person name="Dumas B."/>
        </authorList>
    </citation>
    <scope>NUCLEOTIDE SEQUENCE [LARGE SCALE GENOMIC DNA]</scope>
    <source>
        <strain evidence="4">CBS 568.67</strain>
    </source>
</reference>
<feature type="transmembrane region" description="Helical" evidence="1">
    <location>
        <begin position="72"/>
        <end position="91"/>
    </location>
</feature>
<evidence type="ECO:0000256" key="1">
    <source>
        <dbReference type="SAM" id="Phobius"/>
    </source>
</evidence>
<feature type="transmembrane region" description="Helical" evidence="1">
    <location>
        <begin position="173"/>
        <end position="199"/>
    </location>
</feature>